<protein>
    <submittedName>
        <fullName evidence="2">Phage portal protein, lambda family</fullName>
    </submittedName>
</protein>
<dbReference type="Proteomes" id="UP000051298">
    <property type="component" value="Unassembled WGS sequence"/>
</dbReference>
<reference evidence="2 3" key="1">
    <citation type="submission" date="2015-09" db="EMBL/GenBank/DDBJ databases">
        <authorList>
            <consortium name="Swine Surveillance"/>
        </authorList>
    </citation>
    <scope>NUCLEOTIDE SEQUENCE [LARGE SCALE GENOMIC DNA]</scope>
    <source>
        <strain evidence="2 3">CECT 5294</strain>
    </source>
</reference>
<dbReference type="RefSeq" id="WP_058122370.1">
    <property type="nucleotide sequence ID" value="NZ_CYRX01000008.1"/>
</dbReference>
<evidence type="ECO:0000313" key="2">
    <source>
        <dbReference type="EMBL" id="CUH59062.1"/>
    </source>
</evidence>
<dbReference type="EMBL" id="CYRX01000008">
    <property type="protein sequence ID" value="CUH59062.1"/>
    <property type="molecule type" value="Genomic_DNA"/>
</dbReference>
<organism evidence="2 3">
    <name type="scientific">Thalassobacter stenotrophicus</name>
    <dbReference type="NCBI Taxonomy" id="266809"/>
    <lineage>
        <taxon>Bacteria</taxon>
        <taxon>Pseudomonadati</taxon>
        <taxon>Pseudomonadota</taxon>
        <taxon>Alphaproteobacteria</taxon>
        <taxon>Rhodobacterales</taxon>
        <taxon>Roseobacteraceae</taxon>
        <taxon>Thalassobacter</taxon>
    </lineage>
</organism>
<evidence type="ECO:0000256" key="1">
    <source>
        <dbReference type="SAM" id="MobiDB-lite"/>
    </source>
</evidence>
<proteinExistence type="predicted"/>
<accession>A0A0P1FFH9</accession>
<dbReference type="InterPro" id="IPR006429">
    <property type="entry name" value="Phage_lambda_portal"/>
</dbReference>
<dbReference type="GO" id="GO:0005198">
    <property type="term" value="F:structural molecule activity"/>
    <property type="evidence" value="ECO:0007669"/>
    <property type="project" value="InterPro"/>
</dbReference>
<dbReference type="Pfam" id="PF05136">
    <property type="entry name" value="Phage_portal_2"/>
    <property type="match status" value="1"/>
</dbReference>
<feature type="region of interest" description="Disordered" evidence="1">
    <location>
        <begin position="512"/>
        <end position="540"/>
    </location>
</feature>
<sequence>MSVIAKLKYLLAEALPPVAGPEGMSLRRPSGKYMRGGRGVTFAGWKPALREAQDDIGEAWDDAAARVNDLLHNSGWLAGALEQCVANTVGTGLQLKALPENETFGMTPAEASDWAKTVERRFELWARSAQECDIQGLRTFGQMQAAAFRSWLITGEILAELPWRKRPWNRYGTKVRLLPPHRLSRKTESMRRLINGVYTDADGMPVGYRAIRKDLFKHDVEYDVRARDAAGRPRVLHIFEGAPGTHRGISPLVPALQVARQFDQLADATLMAAIVQTLFAVTITSDEPTEQVLQGLLTPQEHAQMLAQGISPMEAYIEMVAGYYDGSTLDVGINGRLAHLFPGQELKFHTSNHPSSDYAAFSMHLLRELARCLGLTYESATGDNVGATYSSLQAATTEIFAITKARRRNIMAPFCQPIYEAWLEEEIEAGSLPFPGGIAGFLVNRTAACRAEWRGDPRPQADDLKKAKAHEVWKRLGVMSDAMICTDLGADVDDVYQQLAQEQALRAEYGLPEPQMMGAQGGGPNAATDGRDDIGDEAEA</sequence>
<dbReference type="GO" id="GO:0019068">
    <property type="term" value="P:virion assembly"/>
    <property type="evidence" value="ECO:0007669"/>
    <property type="project" value="InterPro"/>
</dbReference>
<name>A0A0P1FFH9_9RHOB</name>
<dbReference type="NCBIfam" id="TIGR01539">
    <property type="entry name" value="portal_lambda"/>
    <property type="match status" value="1"/>
</dbReference>
<gene>
    <name evidence="2" type="ORF">THS5294_00343</name>
</gene>
<evidence type="ECO:0000313" key="3">
    <source>
        <dbReference type="Proteomes" id="UP000051298"/>
    </source>
</evidence>
<dbReference type="AlphaFoldDB" id="A0A0P1FFH9"/>